<sequence>MNRQIRQLAVGLMACYLVLFVALNYWQVGQEEELNANVENTRAVRREFNKPRGPIVTADGVVAAHSIETPQADGSVQRRREYPTGDLLAHATGYFTLSFGATQVERLYGDVLTGSTTEQQVRSLGDLLSTEVDNSGSVQLALRHDLQQVAKFALGGRTGSVAVIEVETGAVRALWSNPSYDPSTFVNEPFSEAQETIIALQDADDDPLLSAAYQQRFMPGSTFKVITTGIGLEAGVIGLDSEFARETEWVPPQTDDPIQNYRGSQCGGDLAEVFRRSCNIPFAQIAVELGPDGMIAGTDAWGLDAELPIDLPRPAASTFGNTDDLDQQLPLLAIRGFGQNEDQMVPLHMAMVAATVANGGQMMEPYVVEATYDHQGRVLDQTEPSVWKTPISAQTAATLTQLMTGVTEGDRGTARSVTLDGGVRFAAKTGTAELGIVDNPDLVHAWMIAFAPLEAPKYAVAVVLNDLESTQADAATGGREAGPVVKGVLDYLLTGPGANVVLD</sequence>
<dbReference type="GO" id="GO:0005886">
    <property type="term" value="C:plasma membrane"/>
    <property type="evidence" value="ECO:0007669"/>
    <property type="project" value="TreeGrafter"/>
</dbReference>
<evidence type="ECO:0000259" key="3">
    <source>
        <dbReference type="Pfam" id="PF21922"/>
    </source>
</evidence>
<evidence type="ECO:0000313" key="4">
    <source>
        <dbReference type="EMBL" id="BAN00527.1"/>
    </source>
</evidence>
<feature type="transmembrane region" description="Helical" evidence="1">
    <location>
        <begin position="7"/>
        <end position="26"/>
    </location>
</feature>
<dbReference type="RefSeq" id="WP_015439775.1">
    <property type="nucleotide sequence ID" value="NC_020520.1"/>
</dbReference>
<feature type="domain" description="Penicillin binding protein A dimerisation" evidence="3">
    <location>
        <begin position="52"/>
        <end position="138"/>
    </location>
</feature>
<dbReference type="GO" id="GO:0008658">
    <property type="term" value="F:penicillin binding"/>
    <property type="evidence" value="ECO:0007669"/>
    <property type="project" value="InterPro"/>
</dbReference>
<dbReference type="GO" id="GO:0071972">
    <property type="term" value="F:peptidoglycan L,D-transpeptidase activity"/>
    <property type="evidence" value="ECO:0007669"/>
    <property type="project" value="TreeGrafter"/>
</dbReference>
<evidence type="ECO:0000256" key="1">
    <source>
        <dbReference type="SAM" id="Phobius"/>
    </source>
</evidence>
<evidence type="ECO:0000259" key="2">
    <source>
        <dbReference type="Pfam" id="PF00905"/>
    </source>
</evidence>
<keyword evidence="5" id="KW-1185">Reference proteome</keyword>
<dbReference type="KEGG" id="aym:YM304_02130"/>
<reference evidence="4 5" key="1">
    <citation type="journal article" date="2013" name="Int. J. Syst. Evol. Microbiol.">
        <title>Ilumatobacter nonamiense sp. nov. and Ilumatobacter coccineum sp. nov., isolated from seashore sand.</title>
        <authorList>
            <person name="Matsumoto A."/>
            <person name="Kasai H."/>
            <person name="Matsuo Y."/>
            <person name="Shizuri Y."/>
            <person name="Ichikawa N."/>
            <person name="Fujita N."/>
            <person name="Omura S."/>
            <person name="Takahashi Y."/>
        </authorList>
    </citation>
    <scope>NUCLEOTIDE SEQUENCE [LARGE SCALE GENOMIC DNA]</scope>
    <source>
        <strain evidence="5">NBRC 103263 / KCTC 29153 / YM16-304</strain>
    </source>
</reference>
<dbReference type="EMBL" id="AP012057">
    <property type="protein sequence ID" value="BAN00527.1"/>
    <property type="molecule type" value="Genomic_DNA"/>
</dbReference>
<dbReference type="Proteomes" id="UP000011863">
    <property type="component" value="Chromosome"/>
</dbReference>
<dbReference type="PANTHER" id="PTHR30627">
    <property type="entry name" value="PEPTIDOGLYCAN D,D-TRANSPEPTIDASE"/>
    <property type="match status" value="1"/>
</dbReference>
<accession>A0A6C7DZ96</accession>
<keyword evidence="1" id="KW-0472">Membrane</keyword>
<dbReference type="OrthoDB" id="9766847at2"/>
<dbReference type="InterPro" id="IPR054120">
    <property type="entry name" value="PBPA_dimer"/>
</dbReference>
<keyword evidence="1" id="KW-0812">Transmembrane</keyword>
<dbReference type="AlphaFoldDB" id="A0A6C7DZ96"/>
<dbReference type="Gene3D" id="3.40.710.10">
    <property type="entry name" value="DD-peptidase/beta-lactamase superfamily"/>
    <property type="match status" value="1"/>
</dbReference>
<dbReference type="Pfam" id="PF21922">
    <property type="entry name" value="PBP_dimer_2"/>
    <property type="match status" value="1"/>
</dbReference>
<dbReference type="SUPFAM" id="SSF56601">
    <property type="entry name" value="beta-lactamase/transpeptidase-like"/>
    <property type="match status" value="1"/>
</dbReference>
<keyword evidence="1" id="KW-1133">Transmembrane helix</keyword>
<dbReference type="GO" id="GO:0071555">
    <property type="term" value="P:cell wall organization"/>
    <property type="evidence" value="ECO:0007669"/>
    <property type="project" value="TreeGrafter"/>
</dbReference>
<evidence type="ECO:0000313" key="5">
    <source>
        <dbReference type="Proteomes" id="UP000011863"/>
    </source>
</evidence>
<organism evidence="4 5">
    <name type="scientific">Ilumatobacter coccineus (strain NBRC 103263 / KCTC 29153 / YM16-304)</name>
    <dbReference type="NCBI Taxonomy" id="1313172"/>
    <lineage>
        <taxon>Bacteria</taxon>
        <taxon>Bacillati</taxon>
        <taxon>Actinomycetota</taxon>
        <taxon>Acidimicrobiia</taxon>
        <taxon>Acidimicrobiales</taxon>
        <taxon>Ilumatobacteraceae</taxon>
        <taxon>Ilumatobacter</taxon>
    </lineage>
</organism>
<dbReference type="InterPro" id="IPR050515">
    <property type="entry name" value="Beta-lactam/transpept"/>
</dbReference>
<dbReference type="Gene3D" id="3.90.1310.10">
    <property type="entry name" value="Penicillin-binding protein 2a (Domain 2)"/>
    <property type="match status" value="1"/>
</dbReference>
<dbReference type="InterPro" id="IPR012338">
    <property type="entry name" value="Beta-lactam/transpept-like"/>
</dbReference>
<gene>
    <name evidence="4" type="ORF">YM304_02130</name>
</gene>
<dbReference type="PANTHER" id="PTHR30627:SF24">
    <property type="entry name" value="PENICILLIN-BINDING PROTEIN 4B"/>
    <property type="match status" value="1"/>
</dbReference>
<feature type="domain" description="Penicillin-binding protein transpeptidase" evidence="2">
    <location>
        <begin position="159"/>
        <end position="489"/>
    </location>
</feature>
<dbReference type="Pfam" id="PF00905">
    <property type="entry name" value="Transpeptidase"/>
    <property type="match status" value="1"/>
</dbReference>
<name>A0A6C7DZ96_ILUCY</name>
<protein>
    <submittedName>
        <fullName evidence="4">Penicillin-binding protein</fullName>
    </submittedName>
</protein>
<dbReference type="InterPro" id="IPR001460">
    <property type="entry name" value="PCN-bd_Tpept"/>
</dbReference>
<proteinExistence type="predicted"/>